<organism evidence="2 3">
    <name type="scientific">Araneus ventricosus</name>
    <name type="common">Orbweaver spider</name>
    <name type="synonym">Epeira ventricosa</name>
    <dbReference type="NCBI Taxonomy" id="182803"/>
    <lineage>
        <taxon>Eukaryota</taxon>
        <taxon>Metazoa</taxon>
        <taxon>Ecdysozoa</taxon>
        <taxon>Arthropoda</taxon>
        <taxon>Chelicerata</taxon>
        <taxon>Arachnida</taxon>
        <taxon>Araneae</taxon>
        <taxon>Araneomorphae</taxon>
        <taxon>Entelegynae</taxon>
        <taxon>Araneoidea</taxon>
        <taxon>Araneidae</taxon>
        <taxon>Araneus</taxon>
    </lineage>
</organism>
<evidence type="ECO:0000313" key="3">
    <source>
        <dbReference type="Proteomes" id="UP000499080"/>
    </source>
</evidence>
<dbReference type="Gene3D" id="3.40.220.10">
    <property type="entry name" value="Leucine Aminopeptidase, subunit E, domain 1"/>
    <property type="match status" value="1"/>
</dbReference>
<accession>A0A4Y2UTG1</accession>
<dbReference type="PROSITE" id="PS51154">
    <property type="entry name" value="MACRO"/>
    <property type="match status" value="1"/>
</dbReference>
<gene>
    <name evidence="2" type="primary">macrod2_1</name>
    <name evidence="2" type="ORF">AVEN_33472_1</name>
</gene>
<dbReference type="EMBL" id="BGPR01040196">
    <property type="protein sequence ID" value="GBO16289.1"/>
    <property type="molecule type" value="Genomic_DNA"/>
</dbReference>
<dbReference type="SUPFAM" id="SSF52949">
    <property type="entry name" value="Macro domain-like"/>
    <property type="match status" value="1"/>
</dbReference>
<dbReference type="InterPro" id="IPR002589">
    <property type="entry name" value="Macro_dom"/>
</dbReference>
<dbReference type="OrthoDB" id="6133115at2759"/>
<dbReference type="InterPro" id="IPR043472">
    <property type="entry name" value="Macro_dom-like"/>
</dbReference>
<evidence type="ECO:0000313" key="2">
    <source>
        <dbReference type="EMBL" id="GBO16289.1"/>
    </source>
</evidence>
<feature type="domain" description="Macro" evidence="1">
    <location>
        <begin position="1"/>
        <end position="94"/>
    </location>
</feature>
<sequence>VIHTVGPVGEKPGILRLCYLNSLDIAKRKGWKTIAFPCISTGNYEHPKEKAAHIALEAVREFFKKNSCVMDRVIFCLYEQADVEIYESLMQNYFPL</sequence>
<dbReference type="Pfam" id="PF01661">
    <property type="entry name" value="Macro"/>
    <property type="match status" value="1"/>
</dbReference>
<comment type="caution">
    <text evidence="2">The sequence shown here is derived from an EMBL/GenBank/DDBJ whole genome shotgun (WGS) entry which is preliminary data.</text>
</comment>
<feature type="non-terminal residue" evidence="2">
    <location>
        <position position="1"/>
    </location>
</feature>
<dbReference type="PANTHER" id="PTHR11106:SF27">
    <property type="entry name" value="MACRO DOMAIN-CONTAINING PROTEIN"/>
    <property type="match status" value="1"/>
</dbReference>
<dbReference type="Proteomes" id="UP000499080">
    <property type="component" value="Unassembled WGS sequence"/>
</dbReference>
<name>A0A4Y2UTG1_ARAVE</name>
<dbReference type="AlphaFoldDB" id="A0A4Y2UTG1"/>
<evidence type="ECO:0000259" key="1">
    <source>
        <dbReference type="PROSITE" id="PS51154"/>
    </source>
</evidence>
<protein>
    <submittedName>
        <fullName evidence="2">O-acetyl-ADP-ribose deacetylase MACROD2</fullName>
    </submittedName>
</protein>
<dbReference type="PANTHER" id="PTHR11106">
    <property type="entry name" value="GANGLIOSIDE INDUCED DIFFERENTIATION ASSOCIATED PROTEIN 2-RELATED"/>
    <property type="match status" value="1"/>
</dbReference>
<reference evidence="2 3" key="1">
    <citation type="journal article" date="2019" name="Sci. Rep.">
        <title>Orb-weaving spider Araneus ventricosus genome elucidates the spidroin gene catalogue.</title>
        <authorList>
            <person name="Kono N."/>
            <person name="Nakamura H."/>
            <person name="Ohtoshi R."/>
            <person name="Moran D.A.P."/>
            <person name="Shinohara A."/>
            <person name="Yoshida Y."/>
            <person name="Fujiwara M."/>
            <person name="Mori M."/>
            <person name="Tomita M."/>
            <person name="Arakawa K."/>
        </authorList>
    </citation>
    <scope>NUCLEOTIDE SEQUENCE [LARGE SCALE GENOMIC DNA]</scope>
</reference>
<keyword evidence="3" id="KW-1185">Reference proteome</keyword>
<proteinExistence type="predicted"/>